<dbReference type="InterPro" id="IPR012337">
    <property type="entry name" value="RNaseH-like_sf"/>
</dbReference>
<dbReference type="InterPro" id="IPR039537">
    <property type="entry name" value="Retrotran_Ty1/copia-like"/>
</dbReference>
<evidence type="ECO:0000256" key="5">
    <source>
        <dbReference type="ARBA" id="ARBA00022842"/>
    </source>
</evidence>
<evidence type="ECO:0000259" key="10">
    <source>
        <dbReference type="PROSITE" id="PS50994"/>
    </source>
</evidence>
<dbReference type="AlphaFoldDB" id="A0A4Y2FH44"/>
<dbReference type="InterPro" id="IPR001584">
    <property type="entry name" value="Integrase_cat-core"/>
</dbReference>
<accession>A0A4Y2FH44</accession>
<gene>
    <name evidence="11" type="primary">POLX_428</name>
    <name evidence="11" type="ORF">AVEN_49762_1</name>
</gene>
<dbReference type="Pfam" id="PF25597">
    <property type="entry name" value="SH3_retrovirus"/>
    <property type="match status" value="1"/>
</dbReference>
<evidence type="ECO:0000256" key="3">
    <source>
        <dbReference type="ARBA" id="ARBA00022759"/>
    </source>
</evidence>
<dbReference type="GO" id="GO:0016787">
    <property type="term" value="F:hydrolase activity"/>
    <property type="evidence" value="ECO:0007669"/>
    <property type="project" value="UniProtKB-KW"/>
</dbReference>
<dbReference type="Proteomes" id="UP000499080">
    <property type="component" value="Unassembled WGS sequence"/>
</dbReference>
<dbReference type="GO" id="GO:0004519">
    <property type="term" value="F:endonuclease activity"/>
    <property type="evidence" value="ECO:0007669"/>
    <property type="project" value="UniProtKB-KW"/>
</dbReference>
<dbReference type="Gene3D" id="3.30.420.10">
    <property type="entry name" value="Ribonuclease H-like superfamily/Ribonuclease H"/>
    <property type="match status" value="1"/>
</dbReference>
<dbReference type="GO" id="GO:0003676">
    <property type="term" value="F:nucleic acid binding"/>
    <property type="evidence" value="ECO:0007669"/>
    <property type="project" value="InterPro"/>
</dbReference>
<evidence type="ECO:0000256" key="2">
    <source>
        <dbReference type="ARBA" id="ARBA00022723"/>
    </source>
</evidence>
<keyword evidence="12" id="KW-1185">Reference proteome</keyword>
<keyword evidence="7" id="KW-0695">RNA-directed DNA polymerase</keyword>
<comment type="caution">
    <text evidence="11">The sequence shown here is derived from an EMBL/GenBank/DDBJ whole genome shotgun (WGS) entry which is preliminary data.</text>
</comment>
<name>A0A4Y2FH44_ARAVE</name>
<dbReference type="PANTHER" id="PTHR42648">
    <property type="entry name" value="TRANSPOSASE, PUTATIVE-RELATED"/>
    <property type="match status" value="1"/>
</dbReference>
<dbReference type="InterPro" id="IPR036397">
    <property type="entry name" value="RNaseH_sf"/>
</dbReference>
<dbReference type="EMBL" id="BGPR01000880">
    <property type="protein sequence ID" value="GBM38904.1"/>
    <property type="molecule type" value="Genomic_DNA"/>
</dbReference>
<dbReference type="GO" id="GO:0046872">
    <property type="term" value="F:metal ion binding"/>
    <property type="evidence" value="ECO:0007669"/>
    <property type="project" value="UniProtKB-KW"/>
</dbReference>
<keyword evidence="4" id="KW-0378">Hydrolase</keyword>
<dbReference type="GO" id="GO:0015074">
    <property type="term" value="P:DNA integration"/>
    <property type="evidence" value="ECO:0007669"/>
    <property type="project" value="UniProtKB-KW"/>
</dbReference>
<dbReference type="OrthoDB" id="89942at2759"/>
<keyword evidence="8" id="KW-0808">Transferase</keyword>
<protein>
    <submittedName>
        <fullName evidence="11">Retrovirus-related Pol polyprotein from transposon TNT 1-94</fullName>
    </submittedName>
</protein>
<evidence type="ECO:0000256" key="4">
    <source>
        <dbReference type="ARBA" id="ARBA00022801"/>
    </source>
</evidence>
<keyword evidence="1" id="KW-0540">Nuclease</keyword>
<dbReference type="GO" id="GO:0003964">
    <property type="term" value="F:RNA-directed DNA polymerase activity"/>
    <property type="evidence" value="ECO:0007669"/>
    <property type="project" value="UniProtKB-KW"/>
</dbReference>
<evidence type="ECO:0000256" key="9">
    <source>
        <dbReference type="ARBA" id="ARBA00023172"/>
    </source>
</evidence>
<dbReference type="GO" id="GO:0003887">
    <property type="term" value="F:DNA-directed DNA polymerase activity"/>
    <property type="evidence" value="ECO:0007669"/>
    <property type="project" value="UniProtKB-KW"/>
</dbReference>
<evidence type="ECO:0000313" key="11">
    <source>
        <dbReference type="EMBL" id="GBM38904.1"/>
    </source>
</evidence>
<keyword evidence="6" id="KW-0229">DNA integration</keyword>
<dbReference type="PROSITE" id="PS50994">
    <property type="entry name" value="INTEGRASE"/>
    <property type="match status" value="1"/>
</dbReference>
<evidence type="ECO:0000256" key="6">
    <source>
        <dbReference type="ARBA" id="ARBA00022908"/>
    </source>
</evidence>
<keyword evidence="9" id="KW-0233">DNA recombination</keyword>
<evidence type="ECO:0000313" key="12">
    <source>
        <dbReference type="Proteomes" id="UP000499080"/>
    </source>
</evidence>
<organism evidence="11 12">
    <name type="scientific">Araneus ventricosus</name>
    <name type="common">Orbweaver spider</name>
    <name type="synonym">Epeira ventricosa</name>
    <dbReference type="NCBI Taxonomy" id="182803"/>
    <lineage>
        <taxon>Eukaryota</taxon>
        <taxon>Metazoa</taxon>
        <taxon>Ecdysozoa</taxon>
        <taxon>Arthropoda</taxon>
        <taxon>Chelicerata</taxon>
        <taxon>Arachnida</taxon>
        <taxon>Araneae</taxon>
        <taxon>Araneomorphae</taxon>
        <taxon>Entelegynae</taxon>
        <taxon>Araneoidea</taxon>
        <taxon>Araneidae</taxon>
        <taxon>Araneus</taxon>
    </lineage>
</organism>
<evidence type="ECO:0000256" key="7">
    <source>
        <dbReference type="ARBA" id="ARBA00022918"/>
    </source>
</evidence>
<evidence type="ECO:0000256" key="8">
    <source>
        <dbReference type="ARBA" id="ARBA00022932"/>
    </source>
</evidence>
<dbReference type="PANTHER" id="PTHR42648:SF11">
    <property type="entry name" value="TRANSPOSON TY4-P GAG-POL POLYPROTEIN"/>
    <property type="match status" value="1"/>
</dbReference>
<proteinExistence type="predicted"/>
<reference evidence="11 12" key="1">
    <citation type="journal article" date="2019" name="Sci. Rep.">
        <title>Orb-weaving spider Araneus ventricosus genome elucidates the spidroin gene catalogue.</title>
        <authorList>
            <person name="Kono N."/>
            <person name="Nakamura H."/>
            <person name="Ohtoshi R."/>
            <person name="Moran D.A.P."/>
            <person name="Shinohara A."/>
            <person name="Yoshida Y."/>
            <person name="Fujiwara M."/>
            <person name="Mori M."/>
            <person name="Tomita M."/>
            <person name="Arakawa K."/>
        </authorList>
    </citation>
    <scope>NUCLEOTIDE SEQUENCE [LARGE SCALE GENOMIC DNA]</scope>
</reference>
<dbReference type="InterPro" id="IPR057670">
    <property type="entry name" value="SH3_retrovirus"/>
</dbReference>
<evidence type="ECO:0000256" key="1">
    <source>
        <dbReference type="ARBA" id="ARBA00022722"/>
    </source>
</evidence>
<keyword evidence="2" id="KW-0479">Metal-binding</keyword>
<keyword evidence="8" id="KW-0239">DNA-directed DNA polymerase</keyword>
<sequence>MYFSFFLRNKPEVLSTFQKFKAKYENFRDKRIKRLRNDNCLEFLNKEMTAYLNKFGIMHEKTIPYNAESNGKAERAIKVTVEGARIALYESNLSLNFWASAVAYSTHILNLTPLKGKAKLPIKIWEGKTPKISYIKVCGSLAYFHFPKVKQKKFQMPVKRGIMLGYARERRGYRIYDIEQKRVIEERAVKINESVKDCKYLNIQNF</sequence>
<keyword evidence="8" id="KW-0548">Nucleotidyltransferase</keyword>
<dbReference type="GO" id="GO:0006310">
    <property type="term" value="P:DNA recombination"/>
    <property type="evidence" value="ECO:0007669"/>
    <property type="project" value="UniProtKB-KW"/>
</dbReference>
<keyword evidence="3" id="KW-0255">Endonuclease</keyword>
<feature type="domain" description="Integrase catalytic" evidence="10">
    <location>
        <begin position="1"/>
        <end position="129"/>
    </location>
</feature>
<keyword evidence="5" id="KW-0460">Magnesium</keyword>
<dbReference type="SUPFAM" id="SSF53098">
    <property type="entry name" value="Ribonuclease H-like"/>
    <property type="match status" value="1"/>
</dbReference>